<sequence>MLSRLYKSYFRVLNGRFLSTYDRIPQATLENDLKILKNESNYTIKDIPNVIRTYFFIYSKNKSKITLKNWPHHHIIIESVKKLTPLISSMPSDSILVLIKNLDYLRIKDNDAWSAIEEVFIQRAHDLTYHEILPSIILCFARTDRKNNKLWVLLEEKIMSEISNGQQFNSNEISNICKAFLNAGYGSEAFYNKIKENVEAKIDHITSLDLIKIIQSYLSSKNITPEFLEVLFKKLADKFLEMDDEMKLSCLKYAILLRGNEKHIIFFEEIIGKNINMLNDNDFIDLSVSYGGLEDSKKTEDRKKFMVLLEKHYNKIYQMNLKILKKKNIYREIKIFWGFSKFDLCSNQKAWKNLLNDIAVSEDQSMDALKDYVKELQEFARSKNLVS</sequence>
<dbReference type="EMBL" id="MPUH01000131">
    <property type="protein sequence ID" value="OMJ89194.1"/>
    <property type="molecule type" value="Genomic_DNA"/>
</dbReference>
<proteinExistence type="predicted"/>
<dbReference type="Proteomes" id="UP000187209">
    <property type="component" value="Unassembled WGS sequence"/>
</dbReference>
<comment type="caution">
    <text evidence="1">The sequence shown here is derived from an EMBL/GenBank/DDBJ whole genome shotgun (WGS) entry which is preliminary data.</text>
</comment>
<name>A0A1R2CJH6_9CILI</name>
<evidence type="ECO:0000313" key="2">
    <source>
        <dbReference type="Proteomes" id="UP000187209"/>
    </source>
</evidence>
<reference evidence="1 2" key="1">
    <citation type="submission" date="2016-11" db="EMBL/GenBank/DDBJ databases">
        <title>The macronuclear genome of Stentor coeruleus: a giant cell with tiny introns.</title>
        <authorList>
            <person name="Slabodnick M."/>
            <person name="Ruby J.G."/>
            <person name="Reiff S.B."/>
            <person name="Swart E.C."/>
            <person name="Gosai S."/>
            <person name="Prabakaran S."/>
            <person name="Witkowska E."/>
            <person name="Larue G.E."/>
            <person name="Fisher S."/>
            <person name="Freeman R.M."/>
            <person name="Gunawardena J."/>
            <person name="Chu W."/>
            <person name="Stover N.A."/>
            <person name="Gregory B.D."/>
            <person name="Nowacki M."/>
            <person name="Derisi J."/>
            <person name="Roy S.W."/>
            <person name="Marshall W.F."/>
            <person name="Sood P."/>
        </authorList>
    </citation>
    <scope>NUCLEOTIDE SEQUENCE [LARGE SCALE GENOMIC DNA]</scope>
    <source>
        <strain evidence="1">WM001</strain>
    </source>
</reference>
<dbReference type="AlphaFoldDB" id="A0A1R2CJH6"/>
<protein>
    <submittedName>
        <fullName evidence="1">Uncharacterized protein</fullName>
    </submittedName>
</protein>
<accession>A0A1R2CJH6</accession>
<evidence type="ECO:0000313" key="1">
    <source>
        <dbReference type="EMBL" id="OMJ89194.1"/>
    </source>
</evidence>
<gene>
    <name evidence="1" type="ORF">SteCoe_8668</name>
</gene>
<keyword evidence="2" id="KW-1185">Reference proteome</keyword>
<organism evidence="1 2">
    <name type="scientific">Stentor coeruleus</name>
    <dbReference type="NCBI Taxonomy" id="5963"/>
    <lineage>
        <taxon>Eukaryota</taxon>
        <taxon>Sar</taxon>
        <taxon>Alveolata</taxon>
        <taxon>Ciliophora</taxon>
        <taxon>Postciliodesmatophora</taxon>
        <taxon>Heterotrichea</taxon>
        <taxon>Heterotrichida</taxon>
        <taxon>Stentoridae</taxon>
        <taxon>Stentor</taxon>
    </lineage>
</organism>